<dbReference type="InterPro" id="IPR003961">
    <property type="entry name" value="FN3_dom"/>
</dbReference>
<dbReference type="GO" id="GO:0016798">
    <property type="term" value="F:hydrolase activity, acting on glycosyl bonds"/>
    <property type="evidence" value="ECO:0007669"/>
    <property type="project" value="UniProtKB-KW"/>
</dbReference>
<evidence type="ECO:0000313" key="4">
    <source>
        <dbReference type="Proteomes" id="UP000236047"/>
    </source>
</evidence>
<dbReference type="SUPFAM" id="SSF101898">
    <property type="entry name" value="NHL repeat"/>
    <property type="match status" value="1"/>
</dbReference>
<dbReference type="CDD" id="cd00063">
    <property type="entry name" value="FN3"/>
    <property type="match status" value="1"/>
</dbReference>
<organism evidence="3 4">
    <name type="scientific">Streptomyces noursei</name>
    <name type="common">Streptomyces albulus</name>
    <dbReference type="NCBI Taxonomy" id="1971"/>
    <lineage>
        <taxon>Bacteria</taxon>
        <taxon>Bacillati</taxon>
        <taxon>Actinomycetota</taxon>
        <taxon>Actinomycetes</taxon>
        <taxon>Kitasatosporales</taxon>
        <taxon>Streptomycetaceae</taxon>
        <taxon>Streptomyces</taxon>
    </lineage>
</organism>
<dbReference type="InterPro" id="IPR011042">
    <property type="entry name" value="6-blade_b-propeller_TolB-like"/>
</dbReference>
<dbReference type="Gene3D" id="2.60.40.10">
    <property type="entry name" value="Immunoglobulins"/>
    <property type="match status" value="1"/>
</dbReference>
<dbReference type="SUPFAM" id="SSF49265">
    <property type="entry name" value="Fibronectin type III"/>
    <property type="match status" value="1"/>
</dbReference>
<dbReference type="InterPro" id="IPR036116">
    <property type="entry name" value="FN3_sf"/>
</dbReference>
<evidence type="ECO:0000256" key="1">
    <source>
        <dbReference type="ARBA" id="ARBA00023295"/>
    </source>
</evidence>
<dbReference type="Proteomes" id="UP000236047">
    <property type="component" value="Unassembled WGS sequence"/>
</dbReference>
<evidence type="ECO:0000313" key="3">
    <source>
        <dbReference type="EMBL" id="PNE39856.1"/>
    </source>
</evidence>
<accession>A0A2N8PFR7</accession>
<keyword evidence="4" id="KW-1185">Reference proteome</keyword>
<comment type="caution">
    <text evidence="3">The sequence shown here is derived from an EMBL/GenBank/DDBJ whole genome shotgun (WGS) entry which is preliminary data.</text>
</comment>
<evidence type="ECO:0000256" key="2">
    <source>
        <dbReference type="ARBA" id="ARBA00023326"/>
    </source>
</evidence>
<keyword evidence="2" id="KW-0624">Polysaccharide degradation</keyword>
<dbReference type="AlphaFoldDB" id="A0A2N8PFR7"/>
<dbReference type="EMBL" id="LJSN01000002">
    <property type="protein sequence ID" value="PNE39856.1"/>
    <property type="molecule type" value="Genomic_DNA"/>
</dbReference>
<protein>
    <recommendedName>
        <fullName evidence="5">Fibronectin type-III domain-containing protein</fullName>
    </recommendedName>
</protein>
<dbReference type="GO" id="GO:0000272">
    <property type="term" value="P:polysaccharide catabolic process"/>
    <property type="evidence" value="ECO:0007669"/>
    <property type="project" value="UniProtKB-KW"/>
</dbReference>
<keyword evidence="1" id="KW-0378">Hydrolase</keyword>
<dbReference type="InterPro" id="IPR013783">
    <property type="entry name" value="Ig-like_fold"/>
</dbReference>
<evidence type="ECO:0008006" key="5">
    <source>
        <dbReference type="Google" id="ProtNLM"/>
    </source>
</evidence>
<sequence length="356" mass="37531">MNANTPKEIRVIFEGGKINPPQNFALDANNTLTWKCPDGSDEQTTYELTYISATDTKIQKASAKSDKVTIPTDLRETRYHVTIRATKDNNYSDTPSPLAITATHASKSEIIAEGLSYPYGMAASGDNLYVAGGSSSGNAKIWKIPTNGDTTKPVRENIAETYAMAAAGDTLYFTQYLAGAVMKMPTDGGTEPVLVIGGRKSPTGVAVVGDSLYIAEKGTGTVVREPIHGLTSVDPVVSGLSSPFGVAAADGILYISENVDHGRVMKAFITGGIPTPVIQDREKPTGLAVADGILYIAEGDSGKVLMIPTAGGTVSTVAEDLNFPTAVTVVNGTLYIAEGKGARVRKVPRLWKLSTQ</sequence>
<proteinExistence type="predicted"/>
<gene>
    <name evidence="3" type="ORF">AOB60_01560</name>
</gene>
<dbReference type="Gene3D" id="2.120.10.30">
    <property type="entry name" value="TolB, C-terminal domain"/>
    <property type="match status" value="1"/>
</dbReference>
<dbReference type="RefSeq" id="WP_102922541.1">
    <property type="nucleotide sequence ID" value="NZ_LJSN01000002.1"/>
</dbReference>
<reference evidence="4" key="1">
    <citation type="submission" date="2015-09" db="EMBL/GenBank/DDBJ databases">
        <authorList>
            <person name="Graham D.E."/>
            <person name="Mahan K.M."/>
            <person name="Klingeman D.M."/>
            <person name="Fida T."/>
            <person name="Giannone R.J."/>
            <person name="Hettich R.L."/>
            <person name="Parry R.J."/>
            <person name="Spain J.C."/>
        </authorList>
    </citation>
    <scope>NUCLEOTIDE SEQUENCE [LARGE SCALE GENOMIC DNA]</scope>
    <source>
        <strain evidence="4">JCM 4701</strain>
    </source>
</reference>
<keyword evidence="1" id="KW-0326">Glycosidase</keyword>
<keyword evidence="2" id="KW-0119">Carbohydrate metabolism</keyword>
<name>A0A2N8PFR7_STRNR</name>